<keyword evidence="9" id="KW-0469">Meiosis</keyword>
<name>A0AA38SKR7_9PEZI</name>
<dbReference type="SMART" id="SM00534">
    <property type="entry name" value="MUTSac"/>
    <property type="match status" value="1"/>
</dbReference>
<dbReference type="GO" id="GO:0006298">
    <property type="term" value="P:mismatch repair"/>
    <property type="evidence" value="ECO:0007669"/>
    <property type="project" value="InterPro"/>
</dbReference>
<dbReference type="GO" id="GO:0030983">
    <property type="term" value="F:mismatched DNA binding"/>
    <property type="evidence" value="ECO:0007669"/>
    <property type="project" value="InterPro"/>
</dbReference>
<dbReference type="InterPro" id="IPR007696">
    <property type="entry name" value="DNA_mismatch_repair_MutS_core"/>
</dbReference>
<dbReference type="InterPro" id="IPR036187">
    <property type="entry name" value="DNA_mismatch_repair_MutS_sf"/>
</dbReference>
<evidence type="ECO:0000256" key="3">
    <source>
        <dbReference type="ARBA" id="ARBA00006271"/>
    </source>
</evidence>
<dbReference type="FunFam" id="3.40.50.300:FF:001067">
    <property type="entry name" value="DNA mismatch repair protein MSH5"/>
    <property type="match status" value="1"/>
</dbReference>
<keyword evidence="6" id="KW-0067">ATP-binding</keyword>
<comment type="similarity">
    <text evidence="3">Belongs to the DNA mismatch repair MutS family.</text>
</comment>
<accession>A0AA38SKR7</accession>
<dbReference type="SUPFAM" id="SSF48334">
    <property type="entry name" value="DNA repair protein MutS, domain III"/>
    <property type="match status" value="1"/>
</dbReference>
<keyword evidence="14" id="KW-1185">Reference proteome</keyword>
<protein>
    <recommendedName>
        <fullName evidence="10">DNA mismatch repair protein MSH5</fullName>
    </recommendedName>
    <alternativeName>
        <fullName evidence="11">MutS protein homolog 5</fullName>
    </alternativeName>
</protein>
<keyword evidence="5" id="KW-0547">Nucleotide-binding</keyword>
<evidence type="ECO:0000256" key="8">
    <source>
        <dbReference type="ARBA" id="ARBA00023242"/>
    </source>
</evidence>
<dbReference type="GO" id="GO:0140664">
    <property type="term" value="F:ATP-dependent DNA damage sensor activity"/>
    <property type="evidence" value="ECO:0007669"/>
    <property type="project" value="InterPro"/>
</dbReference>
<keyword evidence="4" id="KW-0158">Chromosome</keyword>
<comment type="caution">
    <text evidence="13">The sequence shown here is derived from an EMBL/GenBank/DDBJ whole genome shotgun (WGS) entry which is preliminary data.</text>
</comment>
<evidence type="ECO:0000259" key="12">
    <source>
        <dbReference type="PROSITE" id="PS00486"/>
    </source>
</evidence>
<sequence length="903" mass="98623">MSSLPPLRHGASSPHDHQDDVLNEVIMAIEMKDNNTVGCAYYITFEETLYLQEDVPLAGIEVVETLLLQAQPTSVIINNRAPAKMADYLEAHAQDLDGSQVGGGVNGVYILRTVGPADFNPKNGQQKLAGLDSRIFGEQSTILTAVAESADGDEVGETDATRLSKYMRPSTVINLESRLSIGCAGAVLSELQRRRVVEFLPDDPQGEAAFCVKHVTMFTLGNSMFLNSDTLMSLQILGSEHHPNSQMQGPDRSKQGAKEDLSVYGLVKTLACTPQGKARLRQMFLRPSNDLDLISERHRSIAILLRPENSSVLEEITKMLRKVKDIRGTLANLAKGVHQMSRAQGMKSGVWLTLSRFAHGAIELFGLVHNLSGAQTLDIVSKIMTTTNPRGIRDVGEMISRDIDFEQSAEAGRTTVKWGIDADLDELKHLFAGLEDILSQVRARLLHALPDWARPHLVNCIFYPQLGFLAAVHSDRQTGKAMYHGEGLVDDKWQSMFANDGIVCYKTRMMCELDATYGDPYGRLVDLEIELVHKLSVRVLEHAETLTTASDLFGELDSLVALAMAAEKYHWTAPKMTLANDVDIRGGRHPLQELVVPSFIPNDCKASGGRVMELEAGEEFQGSREDGPLGPSMLILTGPNHSGKSVYLKQVALIVYLAHVGSYVPADHAIIGLTDKILTRISTRESMGCRESAFAIDLRQAAFSINHATRRSLIIVDEFGKGTNATDGAGLMAALLDHFLGLADNRPKFLVATHFHEIFENGFFLTEEEEAGRDLAFSHMEVRLDPDAADADDQVTHLFRLVAGRSTSSFGCRCAAMNGVDDAVVERAEALALLLARNEDLRAACAKLAPAEERRLEEAEVIARRFVEVDIPASQPRRGGGRGAEPGSVRGMLGELLAFGGGG</sequence>
<dbReference type="Proteomes" id="UP001174691">
    <property type="component" value="Unassembled WGS sequence"/>
</dbReference>
<dbReference type="Gene3D" id="1.10.1420.10">
    <property type="match status" value="1"/>
</dbReference>
<dbReference type="SUPFAM" id="SSF52540">
    <property type="entry name" value="P-loop containing nucleoside triphosphate hydrolases"/>
    <property type="match status" value="1"/>
</dbReference>
<dbReference type="GO" id="GO:0005634">
    <property type="term" value="C:nucleus"/>
    <property type="evidence" value="ECO:0007669"/>
    <property type="project" value="UniProtKB-SubCell"/>
</dbReference>
<dbReference type="Pfam" id="PF00488">
    <property type="entry name" value="MutS_V"/>
    <property type="match status" value="1"/>
</dbReference>
<dbReference type="CDD" id="cd03281">
    <property type="entry name" value="ABC_MSH5_euk"/>
    <property type="match status" value="1"/>
</dbReference>
<dbReference type="Gene3D" id="3.40.50.300">
    <property type="entry name" value="P-loop containing nucleotide triphosphate hydrolases"/>
    <property type="match status" value="1"/>
</dbReference>
<dbReference type="GO" id="GO:0005694">
    <property type="term" value="C:chromosome"/>
    <property type="evidence" value="ECO:0007669"/>
    <property type="project" value="UniProtKB-SubCell"/>
</dbReference>
<reference evidence="13" key="1">
    <citation type="submission" date="2022-07" db="EMBL/GenBank/DDBJ databases">
        <title>Fungi with potential for degradation of polypropylene.</title>
        <authorList>
            <person name="Gostincar C."/>
        </authorList>
    </citation>
    <scope>NUCLEOTIDE SEQUENCE</scope>
    <source>
        <strain evidence="13">EXF-13287</strain>
    </source>
</reference>
<evidence type="ECO:0000313" key="13">
    <source>
        <dbReference type="EMBL" id="KAJ9164572.1"/>
    </source>
</evidence>
<keyword evidence="7" id="KW-0238">DNA-binding</keyword>
<comment type="subcellular location">
    <subcellularLocation>
        <location evidence="2">Chromosome</location>
    </subcellularLocation>
    <subcellularLocation>
        <location evidence="1">Nucleus</location>
    </subcellularLocation>
</comment>
<proteinExistence type="inferred from homology"/>
<dbReference type="GO" id="GO:0051026">
    <property type="term" value="P:chiasma assembly"/>
    <property type="evidence" value="ECO:0007669"/>
    <property type="project" value="TreeGrafter"/>
</dbReference>
<evidence type="ECO:0000256" key="9">
    <source>
        <dbReference type="ARBA" id="ARBA00023254"/>
    </source>
</evidence>
<dbReference type="SMART" id="SM00533">
    <property type="entry name" value="MUTSd"/>
    <property type="match status" value="1"/>
</dbReference>
<dbReference type="InterPro" id="IPR000432">
    <property type="entry name" value="DNA_mismatch_repair_MutS_C"/>
</dbReference>
<dbReference type="GO" id="GO:0005524">
    <property type="term" value="F:ATP binding"/>
    <property type="evidence" value="ECO:0007669"/>
    <property type="project" value="UniProtKB-KW"/>
</dbReference>
<dbReference type="InterPro" id="IPR027417">
    <property type="entry name" value="P-loop_NTPase"/>
</dbReference>
<dbReference type="AlphaFoldDB" id="A0AA38SKR7"/>
<dbReference type="PIRSF" id="PIRSF005813">
    <property type="entry name" value="MSH2"/>
    <property type="match status" value="1"/>
</dbReference>
<dbReference type="InterPro" id="IPR045076">
    <property type="entry name" value="MutS"/>
</dbReference>
<evidence type="ECO:0000256" key="11">
    <source>
        <dbReference type="ARBA" id="ARBA00077470"/>
    </source>
</evidence>
<organism evidence="13 14">
    <name type="scientific">Coniochaeta hoffmannii</name>
    <dbReference type="NCBI Taxonomy" id="91930"/>
    <lineage>
        <taxon>Eukaryota</taxon>
        <taxon>Fungi</taxon>
        <taxon>Dikarya</taxon>
        <taxon>Ascomycota</taxon>
        <taxon>Pezizomycotina</taxon>
        <taxon>Sordariomycetes</taxon>
        <taxon>Sordariomycetidae</taxon>
        <taxon>Coniochaetales</taxon>
        <taxon>Coniochaetaceae</taxon>
        <taxon>Coniochaeta</taxon>
    </lineage>
</organism>
<evidence type="ECO:0000256" key="10">
    <source>
        <dbReference type="ARBA" id="ARBA00073549"/>
    </source>
</evidence>
<feature type="domain" description="DNA mismatch repair proteins mutS family" evidence="12">
    <location>
        <begin position="712"/>
        <end position="728"/>
    </location>
</feature>
<dbReference type="Pfam" id="PF05192">
    <property type="entry name" value="MutS_III"/>
    <property type="match status" value="1"/>
</dbReference>
<evidence type="ECO:0000256" key="6">
    <source>
        <dbReference type="ARBA" id="ARBA00022840"/>
    </source>
</evidence>
<dbReference type="InterPro" id="IPR011184">
    <property type="entry name" value="DNA_mismatch_repair_Msh2"/>
</dbReference>
<gene>
    <name evidence="13" type="ORF">NKR19_g1246</name>
</gene>
<keyword evidence="8" id="KW-0539">Nucleus</keyword>
<evidence type="ECO:0000256" key="5">
    <source>
        <dbReference type="ARBA" id="ARBA00022741"/>
    </source>
</evidence>
<dbReference type="PROSITE" id="PS00486">
    <property type="entry name" value="DNA_MISMATCH_REPAIR_2"/>
    <property type="match status" value="1"/>
</dbReference>
<evidence type="ECO:0000256" key="1">
    <source>
        <dbReference type="ARBA" id="ARBA00004123"/>
    </source>
</evidence>
<dbReference type="EMBL" id="JANBVN010000011">
    <property type="protein sequence ID" value="KAJ9164572.1"/>
    <property type="molecule type" value="Genomic_DNA"/>
</dbReference>
<evidence type="ECO:0000256" key="4">
    <source>
        <dbReference type="ARBA" id="ARBA00022454"/>
    </source>
</evidence>
<dbReference type="PANTHER" id="PTHR11361:SF20">
    <property type="entry name" value="MUTS PROTEIN HOMOLOG 5"/>
    <property type="match status" value="1"/>
</dbReference>
<dbReference type="PANTHER" id="PTHR11361">
    <property type="entry name" value="DNA MISMATCH REPAIR PROTEIN MUTS FAMILY MEMBER"/>
    <property type="match status" value="1"/>
</dbReference>
<evidence type="ECO:0000256" key="7">
    <source>
        <dbReference type="ARBA" id="ARBA00023125"/>
    </source>
</evidence>
<evidence type="ECO:0000256" key="2">
    <source>
        <dbReference type="ARBA" id="ARBA00004286"/>
    </source>
</evidence>
<evidence type="ECO:0000313" key="14">
    <source>
        <dbReference type="Proteomes" id="UP001174691"/>
    </source>
</evidence>